<dbReference type="Proteomes" id="UP000049222">
    <property type="component" value="Unassembled WGS sequence"/>
</dbReference>
<gene>
    <name evidence="2" type="ORF">JDO7802_00445</name>
</gene>
<proteinExistence type="predicted"/>
<dbReference type="OrthoDB" id="7828868at2"/>
<accession>A0A0M6YG27</accession>
<evidence type="ECO:0000256" key="1">
    <source>
        <dbReference type="SAM" id="SignalP"/>
    </source>
</evidence>
<protein>
    <submittedName>
        <fullName evidence="2">Uncharacterized protein</fullName>
    </submittedName>
</protein>
<reference evidence="2 3" key="1">
    <citation type="submission" date="2015-07" db="EMBL/GenBank/DDBJ databases">
        <authorList>
            <person name="Noorani M."/>
        </authorList>
    </citation>
    <scope>NUCLEOTIDE SEQUENCE [LARGE SCALE GENOMIC DNA]</scope>
    <source>
        <strain evidence="2 3">CECT 7802</strain>
    </source>
</reference>
<name>A0A0M6YG27_9RHOB</name>
<evidence type="ECO:0000313" key="3">
    <source>
        <dbReference type="Proteomes" id="UP000049222"/>
    </source>
</evidence>
<dbReference type="AlphaFoldDB" id="A0A0M6YG27"/>
<keyword evidence="3" id="KW-1185">Reference proteome</keyword>
<keyword evidence="1" id="KW-0732">Signal</keyword>
<dbReference type="SUPFAM" id="SSF63825">
    <property type="entry name" value="YWTD domain"/>
    <property type="match status" value="1"/>
</dbReference>
<evidence type="ECO:0000313" key="2">
    <source>
        <dbReference type="EMBL" id="CTQ48443.1"/>
    </source>
</evidence>
<dbReference type="RefSeq" id="WP_055082154.1">
    <property type="nucleotide sequence ID" value="NZ_CXSU01000005.1"/>
</dbReference>
<feature type="chain" id="PRO_5005807841" evidence="1">
    <location>
        <begin position="20"/>
        <end position="436"/>
    </location>
</feature>
<organism evidence="2 3">
    <name type="scientific">Jannaschia donghaensis</name>
    <dbReference type="NCBI Taxonomy" id="420998"/>
    <lineage>
        <taxon>Bacteria</taxon>
        <taxon>Pseudomonadati</taxon>
        <taxon>Pseudomonadota</taxon>
        <taxon>Alphaproteobacteria</taxon>
        <taxon>Rhodobacterales</taxon>
        <taxon>Roseobacteraceae</taxon>
        <taxon>Jannaschia</taxon>
    </lineage>
</organism>
<feature type="signal peptide" evidence="1">
    <location>
        <begin position="1"/>
        <end position="19"/>
    </location>
</feature>
<sequence length="436" mass="47103">MPRLIAASLLLIVTSTTLAMGQATNGSRAQISQVEMEWRQATCRASENWLRRACQEVLGTFDVIQPAQAEPETVAPVDRPEVDELHLVGIYEPRTVRQTGQPVRQGSVVVEVDRPGQDVALVLTSHEPVQWDIVASPDTRIARVILSGDGVVRSPAQVNSSPVEVERTTLPLAYEIRGNRFQPFHEAAFTFVGVDRADSFHGAYTAPPGGFLITRAPGLATQAEIEEALLERAVDRADLNASFRSVLSGDGSPAGAKWRFDGEGFIGRDDAGTALRYAAPLILPDISWPMGAAHDPDGGLLWGITLGGEGYLYRFDVASDEWTAWSMENHDAGGLIFDREGGMLIATPGPRRRSAFLVMDQRGQVLRRVGIPLEDFPGLLDTFDPGNGPSPRFTPLAVMGTEILVSAGLGMGGSRASARSPIYLVDLADRSVRLVK</sequence>
<dbReference type="EMBL" id="CXSU01000005">
    <property type="protein sequence ID" value="CTQ48443.1"/>
    <property type="molecule type" value="Genomic_DNA"/>
</dbReference>